<dbReference type="AlphaFoldDB" id="A0AAV7NHX4"/>
<sequence>MRTPCVSHAELAPAGFLCSAHCSRESERCNSAFGRLGSEVPSLRWGERATRCVGALGRLGKRASYRM</sequence>
<keyword evidence="2" id="KW-1185">Reference proteome</keyword>
<dbReference type="EMBL" id="JANPWB010000012">
    <property type="protein sequence ID" value="KAJ1115641.1"/>
    <property type="molecule type" value="Genomic_DNA"/>
</dbReference>
<name>A0AAV7NHX4_PLEWA</name>
<proteinExistence type="predicted"/>
<evidence type="ECO:0000313" key="1">
    <source>
        <dbReference type="EMBL" id="KAJ1115641.1"/>
    </source>
</evidence>
<reference evidence="1" key="1">
    <citation type="journal article" date="2022" name="bioRxiv">
        <title>Sequencing and chromosome-scale assembly of the giantPleurodeles waltlgenome.</title>
        <authorList>
            <person name="Brown T."/>
            <person name="Elewa A."/>
            <person name="Iarovenko S."/>
            <person name="Subramanian E."/>
            <person name="Araus A.J."/>
            <person name="Petzold A."/>
            <person name="Susuki M."/>
            <person name="Suzuki K.-i.T."/>
            <person name="Hayashi T."/>
            <person name="Toyoda A."/>
            <person name="Oliveira C."/>
            <person name="Osipova E."/>
            <person name="Leigh N.D."/>
            <person name="Simon A."/>
            <person name="Yun M.H."/>
        </authorList>
    </citation>
    <scope>NUCLEOTIDE SEQUENCE</scope>
    <source>
        <strain evidence="1">20211129_DDA</strain>
        <tissue evidence="1">Liver</tissue>
    </source>
</reference>
<evidence type="ECO:0000313" key="2">
    <source>
        <dbReference type="Proteomes" id="UP001066276"/>
    </source>
</evidence>
<dbReference type="Proteomes" id="UP001066276">
    <property type="component" value="Chromosome 8"/>
</dbReference>
<organism evidence="1 2">
    <name type="scientific">Pleurodeles waltl</name>
    <name type="common">Iberian ribbed newt</name>
    <dbReference type="NCBI Taxonomy" id="8319"/>
    <lineage>
        <taxon>Eukaryota</taxon>
        <taxon>Metazoa</taxon>
        <taxon>Chordata</taxon>
        <taxon>Craniata</taxon>
        <taxon>Vertebrata</taxon>
        <taxon>Euteleostomi</taxon>
        <taxon>Amphibia</taxon>
        <taxon>Batrachia</taxon>
        <taxon>Caudata</taxon>
        <taxon>Salamandroidea</taxon>
        <taxon>Salamandridae</taxon>
        <taxon>Pleurodelinae</taxon>
        <taxon>Pleurodeles</taxon>
    </lineage>
</organism>
<accession>A0AAV7NHX4</accession>
<protein>
    <submittedName>
        <fullName evidence="1">Uncharacterized protein</fullName>
    </submittedName>
</protein>
<comment type="caution">
    <text evidence="1">The sequence shown here is derived from an EMBL/GenBank/DDBJ whole genome shotgun (WGS) entry which is preliminary data.</text>
</comment>
<gene>
    <name evidence="1" type="ORF">NDU88_003863</name>
</gene>